<dbReference type="EMBL" id="SXFB01000002">
    <property type="protein sequence ID" value="NFV25212.1"/>
    <property type="molecule type" value="Genomic_DNA"/>
</dbReference>
<name>A0A6B4JKP3_CLOBO</name>
<gene>
    <name evidence="1" type="ORF">FDG31_03370</name>
</gene>
<dbReference type="AlphaFoldDB" id="A0A6B4JKP3"/>
<dbReference type="NCBIfam" id="TIGR01537">
    <property type="entry name" value="portal_HK97"/>
    <property type="match status" value="1"/>
</dbReference>
<organism evidence="1 2">
    <name type="scientific">Clostridium botulinum</name>
    <dbReference type="NCBI Taxonomy" id="1491"/>
    <lineage>
        <taxon>Bacteria</taxon>
        <taxon>Bacillati</taxon>
        <taxon>Bacillota</taxon>
        <taxon>Clostridia</taxon>
        <taxon>Eubacteriales</taxon>
        <taxon>Clostridiaceae</taxon>
        <taxon>Clostridium</taxon>
    </lineage>
</organism>
<evidence type="ECO:0000313" key="1">
    <source>
        <dbReference type="EMBL" id="NFV25212.1"/>
    </source>
</evidence>
<evidence type="ECO:0000313" key="2">
    <source>
        <dbReference type="Proteomes" id="UP000486903"/>
    </source>
</evidence>
<proteinExistence type="predicted"/>
<comment type="caution">
    <text evidence="1">The sequence shown here is derived from an EMBL/GenBank/DDBJ whole genome shotgun (WGS) entry which is preliminary data.</text>
</comment>
<sequence length="407" mass="45698">MIFDKLEKRSSENGSFDWSGWIKGEDAVSENVLKEQNYLMGLNILGNTIAKLPITIKQISDNGEIEAKEHYLWDLLRLKANDNMNIFECIKSFIMLYKHNGMSGLYIDRDIKGKIIGLYPCKITGFTIDNAGLIKSNKQNKVLVDFDCAGVQASCFDKDIIILRDNSLDGINCKATKSYIKDSIITNLQAQAYQKDLFSNGLTSKAVVQLTSDLKDEKELMKAQAKFDKLYSSKGRIFTVPAGFNITPLNLSLVDSQFAELKLSGKKDIASALNIPFNLIDNGTMTEQESITFLTNAIQPILTCLEQEMDWKLLSVGERKRGYKIRFNVNAMLRVSAEQQKNILCDYLKNGVYTTNNVRDILGLERVEGGDTILYPSGQITLENLINGNATWQKDNKSNMKGGDENE</sequence>
<dbReference type="Pfam" id="PF04860">
    <property type="entry name" value="Phage_portal"/>
    <property type="match status" value="1"/>
</dbReference>
<dbReference type="InterPro" id="IPR006944">
    <property type="entry name" value="Phage/GTA_portal"/>
</dbReference>
<dbReference type="RefSeq" id="WP_003373676.1">
    <property type="nucleotide sequence ID" value="NZ_JACBBA010000002.1"/>
</dbReference>
<protein>
    <submittedName>
        <fullName evidence="1">Phage portal protein</fullName>
    </submittedName>
</protein>
<reference evidence="1 2" key="1">
    <citation type="submission" date="2019-04" db="EMBL/GenBank/DDBJ databases">
        <title>Genome sequencing of Clostridium botulinum Groups I-IV and Clostridium butyricum.</title>
        <authorList>
            <person name="Brunt J."/>
            <person name="Van Vliet A.H.M."/>
            <person name="Stringer S.C."/>
            <person name="Carter A.T."/>
            <person name="Peck M.W."/>
        </authorList>
    </citation>
    <scope>NUCLEOTIDE SEQUENCE [LARGE SCALE GENOMIC DNA]</scope>
    <source>
        <strain evidence="1 2">BL81</strain>
    </source>
</reference>
<dbReference type="Proteomes" id="UP000486903">
    <property type="component" value="Unassembled WGS sequence"/>
</dbReference>
<accession>A0A6B4JKP3</accession>
<dbReference type="InterPro" id="IPR006427">
    <property type="entry name" value="Portal_HK97"/>
</dbReference>